<dbReference type="AlphaFoldDB" id="A0A915AVC5"/>
<reference evidence="4" key="1">
    <citation type="submission" date="2022-11" db="UniProtKB">
        <authorList>
            <consortium name="WormBaseParasite"/>
        </authorList>
    </citation>
    <scope>IDENTIFICATION</scope>
</reference>
<feature type="region of interest" description="Disordered" evidence="1">
    <location>
        <begin position="139"/>
        <end position="166"/>
    </location>
</feature>
<feature type="compositionally biased region" description="Basic and acidic residues" evidence="1">
    <location>
        <begin position="197"/>
        <end position="207"/>
    </location>
</feature>
<dbReference type="WBParaSite" id="PgR016_g134_t04">
    <property type="protein sequence ID" value="PgR016_g134_t04"/>
    <property type="gene ID" value="PgR016_g134"/>
</dbReference>
<dbReference type="Proteomes" id="UP000887569">
    <property type="component" value="Unplaced"/>
</dbReference>
<feature type="region of interest" description="Disordered" evidence="1">
    <location>
        <begin position="181"/>
        <end position="216"/>
    </location>
</feature>
<feature type="compositionally biased region" description="Basic and acidic residues" evidence="1">
    <location>
        <begin position="153"/>
        <end position="166"/>
    </location>
</feature>
<evidence type="ECO:0000313" key="4">
    <source>
        <dbReference type="WBParaSite" id="PgR016_g134_t04"/>
    </source>
</evidence>
<feature type="region of interest" description="Disordered" evidence="1">
    <location>
        <begin position="238"/>
        <end position="332"/>
    </location>
</feature>
<keyword evidence="3" id="KW-1185">Reference proteome</keyword>
<proteinExistence type="predicted"/>
<feature type="transmembrane region" description="Helical" evidence="2">
    <location>
        <begin position="84"/>
        <end position="110"/>
    </location>
</feature>
<keyword evidence="2" id="KW-0472">Membrane</keyword>
<feature type="compositionally biased region" description="Polar residues" evidence="1">
    <location>
        <begin position="279"/>
        <end position="290"/>
    </location>
</feature>
<sequence>ETLQHSLCLTLAKFCFSYFLYICSCNPYDAVGSAKSTRNWRIRQKCALLKALVSLSKVLRVHIVSCLRSEDVSQLIKEVGSLRAIVIILSLVLCLFVVAQFLDLLFQVCIHKKRLHMGRSKRSVIEPAPEIVIQRCEKKSSNAKKGNLKHTSNSREKSQLWESEPSKKATVHLSLSHDDVEEALGGSQEKATKRQPKVTEKKEEKTDSSSQTEWSIQPMCGAIPKDSLRVASPAHLIPLADSSGDESSRESSGTRDAIAVPKDSLRQVSAVARVIPVPQSGSDSSKTLSAKSAHDSSGKDKNSDSSRGDLSVEVSGSGEARAILNDRKQPRR</sequence>
<keyword evidence="2" id="KW-1133">Transmembrane helix</keyword>
<protein>
    <submittedName>
        <fullName evidence="4">Uncharacterized protein</fullName>
    </submittedName>
</protein>
<evidence type="ECO:0000256" key="1">
    <source>
        <dbReference type="SAM" id="MobiDB-lite"/>
    </source>
</evidence>
<evidence type="ECO:0000313" key="3">
    <source>
        <dbReference type="Proteomes" id="UP000887569"/>
    </source>
</evidence>
<keyword evidence="2" id="KW-0812">Transmembrane</keyword>
<name>A0A915AVC5_PARUN</name>
<accession>A0A915AVC5</accession>
<feature type="compositionally biased region" description="Basic and acidic residues" evidence="1">
    <location>
        <begin position="292"/>
        <end position="307"/>
    </location>
</feature>
<evidence type="ECO:0000256" key="2">
    <source>
        <dbReference type="SAM" id="Phobius"/>
    </source>
</evidence>
<organism evidence="3 4">
    <name type="scientific">Parascaris univalens</name>
    <name type="common">Nematode worm</name>
    <dbReference type="NCBI Taxonomy" id="6257"/>
    <lineage>
        <taxon>Eukaryota</taxon>
        <taxon>Metazoa</taxon>
        <taxon>Ecdysozoa</taxon>
        <taxon>Nematoda</taxon>
        <taxon>Chromadorea</taxon>
        <taxon>Rhabditida</taxon>
        <taxon>Spirurina</taxon>
        <taxon>Ascaridomorpha</taxon>
        <taxon>Ascaridoidea</taxon>
        <taxon>Ascarididae</taxon>
        <taxon>Parascaris</taxon>
    </lineage>
</organism>